<sequence>MTTRRATDNAKALDAFIAAKFRIDAMLERLKALSEDHFETHHDEINWGDVGTLNHYDSLLRQIADLERDDEGDVIIATDAEGHNDLMSRITVFLAEHDR</sequence>
<organism evidence="1 2">
    <name type="scientific">Tabrizicola piscis</name>
    <dbReference type="NCBI Taxonomy" id="2494374"/>
    <lineage>
        <taxon>Bacteria</taxon>
        <taxon>Pseudomonadati</taxon>
        <taxon>Pseudomonadota</taxon>
        <taxon>Alphaproteobacteria</taxon>
        <taxon>Rhodobacterales</taxon>
        <taxon>Paracoccaceae</taxon>
        <taxon>Tabrizicola</taxon>
    </lineage>
</organism>
<dbReference type="KEGG" id="taw:EI545_05390"/>
<name>A0A3S8U3W6_9RHOB</name>
<dbReference type="Proteomes" id="UP000282002">
    <property type="component" value="Chromosome"/>
</dbReference>
<dbReference type="OrthoDB" id="6198191at2"/>
<dbReference type="AlphaFoldDB" id="A0A3S8U3W6"/>
<evidence type="ECO:0000313" key="2">
    <source>
        <dbReference type="Proteomes" id="UP000282002"/>
    </source>
</evidence>
<evidence type="ECO:0000313" key="1">
    <source>
        <dbReference type="EMBL" id="AZL58322.1"/>
    </source>
</evidence>
<reference evidence="1 2" key="1">
    <citation type="submission" date="2018-12" db="EMBL/GenBank/DDBJ databases">
        <title>Complete genome sequencing of Tabrizicola sp. K13M18.</title>
        <authorList>
            <person name="Bae J.-W."/>
        </authorList>
    </citation>
    <scope>NUCLEOTIDE SEQUENCE [LARGE SCALE GENOMIC DNA]</scope>
    <source>
        <strain evidence="1 2">K13M18</strain>
    </source>
</reference>
<gene>
    <name evidence="1" type="ORF">EI545_05390</name>
</gene>
<accession>A0A3S8U3W6</accession>
<dbReference type="EMBL" id="CP034328">
    <property type="protein sequence ID" value="AZL58322.1"/>
    <property type="molecule type" value="Genomic_DNA"/>
</dbReference>
<keyword evidence="2" id="KW-1185">Reference proteome</keyword>
<protein>
    <submittedName>
        <fullName evidence="1">Uncharacterized protein</fullName>
    </submittedName>
</protein>
<proteinExistence type="predicted"/>